<dbReference type="CDD" id="cd22347">
    <property type="entry name" value="PDDEXK_nuclease"/>
    <property type="match status" value="1"/>
</dbReference>
<name>E6WV33_PSEUU</name>
<dbReference type="InterPro" id="IPR043004">
    <property type="entry name" value="MvaI_BcnI_cat"/>
</dbReference>
<evidence type="ECO:0000259" key="1">
    <source>
        <dbReference type="Pfam" id="PF15515"/>
    </source>
</evidence>
<dbReference type="InterPro" id="IPR029127">
    <property type="entry name" value="MvaI_BcnI"/>
</dbReference>
<protein>
    <recommendedName>
        <fullName evidence="1">MvaI/BcnI restriction endonuclease domain-containing protein</fullName>
    </recommendedName>
</protein>
<dbReference type="KEGG" id="psu:Psesu_2197"/>
<dbReference type="STRING" id="743721.Psesu_2197"/>
<keyword evidence="3" id="KW-1185">Reference proteome</keyword>
<dbReference type="InterPro" id="IPR043005">
    <property type="entry name" value="MvaI_BcnI_rec"/>
</dbReference>
<dbReference type="Pfam" id="PF15515">
    <property type="entry name" value="MvaI_BcnI"/>
    <property type="match status" value="1"/>
</dbReference>
<dbReference type="Gene3D" id="3.30.70.3570">
    <property type="entry name" value="MvaI/BcnI restriction endonuclease, recognition domain"/>
    <property type="match status" value="1"/>
</dbReference>
<dbReference type="HOGENOM" id="CLU_043527_0_0_6"/>
<dbReference type="RefSeq" id="WP_013535859.1">
    <property type="nucleotide sequence ID" value="NC_014924.1"/>
</dbReference>
<dbReference type="AlphaFoldDB" id="E6WV33"/>
<reference evidence="2 3" key="1">
    <citation type="submission" date="2011-01" db="EMBL/GenBank/DDBJ databases">
        <title>Complete sequence of Pseudoxanthomonas suwonensis 11-1.</title>
        <authorList>
            <consortium name="US DOE Joint Genome Institute"/>
            <person name="Lucas S."/>
            <person name="Copeland A."/>
            <person name="Lapidus A."/>
            <person name="Cheng J.-F."/>
            <person name="Goodwin L."/>
            <person name="Pitluck S."/>
            <person name="Teshima H."/>
            <person name="Detter J.C."/>
            <person name="Han C."/>
            <person name="Tapia R."/>
            <person name="Land M."/>
            <person name="Hauser L."/>
            <person name="Kyrpides N."/>
            <person name="Ivanova N."/>
            <person name="Ovchinnikova G."/>
            <person name="Siebers A.K."/>
            <person name="Allgaier M."/>
            <person name="Thelen M.P."/>
            <person name="Hugenholtz P."/>
            <person name="Gladden J."/>
            <person name="Woyke T."/>
        </authorList>
    </citation>
    <scope>NUCLEOTIDE SEQUENCE [LARGE SCALE GENOMIC DNA]</scope>
    <source>
        <strain evidence="3">11-1</strain>
    </source>
</reference>
<dbReference type="EMBL" id="CP002446">
    <property type="protein sequence ID" value="ADV28032.1"/>
    <property type="molecule type" value="Genomic_DNA"/>
</dbReference>
<evidence type="ECO:0000313" key="3">
    <source>
        <dbReference type="Proteomes" id="UP000008632"/>
    </source>
</evidence>
<sequence>MDATSPVREFLRSAGIHDFKTQPQGKEHKKLIPTTVVTAHGVYTTQTSIYRPTTKDGDPRIWVYSLGNWANGNNVLALVSRGDGGLLVINASSPGLIPGLWRDTRQPDVNILRILDPLSQRPNPAATELLGMIKDISGQWHQGLPGLRRDLEVGRLLEELLGLPANSSKSPDYKGIEIKAGRIRSTNRQTLFAKVPDWSISPVKSSAELVDIFGYSRGEKYRRRLCCSVSGAKPNSQGLYLEVVETPHRLAERSNKLDYPDVAYWPMDALKETLLAKHPETFWVRANCIKNGASELFRYEKVLHTKRPIASALPTLLETGAVTVDHLITRDHAGRVRERGPLFRIDKRNFDLLFPPGEEHDLR</sequence>
<dbReference type="Proteomes" id="UP000008632">
    <property type="component" value="Chromosome"/>
</dbReference>
<gene>
    <name evidence="2" type="ordered locus">Psesu_2197</name>
</gene>
<feature type="domain" description="MvaI/BcnI restriction endonuclease" evidence="1">
    <location>
        <begin position="131"/>
        <end position="354"/>
    </location>
</feature>
<proteinExistence type="predicted"/>
<accession>E6WV33</accession>
<dbReference type="Gene3D" id="3.40.210.20">
    <property type="entry name" value="MvaI/BcnI restriction endonuclease, catalytic domain"/>
    <property type="match status" value="1"/>
</dbReference>
<evidence type="ECO:0000313" key="2">
    <source>
        <dbReference type="EMBL" id="ADV28032.1"/>
    </source>
</evidence>
<organism evidence="2 3">
    <name type="scientific">Pseudoxanthomonas suwonensis (strain 11-1)</name>
    <dbReference type="NCBI Taxonomy" id="743721"/>
    <lineage>
        <taxon>Bacteria</taxon>
        <taxon>Pseudomonadati</taxon>
        <taxon>Pseudomonadota</taxon>
        <taxon>Gammaproteobacteria</taxon>
        <taxon>Lysobacterales</taxon>
        <taxon>Lysobacteraceae</taxon>
        <taxon>Pseudoxanthomonas</taxon>
    </lineage>
</organism>
<dbReference type="eggNOG" id="ENOG502Z999">
    <property type="taxonomic scope" value="Bacteria"/>
</dbReference>